<reference evidence="1 2" key="1">
    <citation type="journal article" date="2022" name="DNA Res.">
        <title>Chromosomal-level genome assembly of the orchid tree Bauhinia variegata (Leguminosae; Cercidoideae) supports the allotetraploid origin hypothesis of Bauhinia.</title>
        <authorList>
            <person name="Zhong Y."/>
            <person name="Chen Y."/>
            <person name="Zheng D."/>
            <person name="Pang J."/>
            <person name="Liu Y."/>
            <person name="Luo S."/>
            <person name="Meng S."/>
            <person name="Qian L."/>
            <person name="Wei D."/>
            <person name="Dai S."/>
            <person name="Zhou R."/>
        </authorList>
    </citation>
    <scope>NUCLEOTIDE SEQUENCE [LARGE SCALE GENOMIC DNA]</scope>
    <source>
        <strain evidence="1">BV-YZ2020</strain>
    </source>
</reference>
<evidence type="ECO:0000313" key="1">
    <source>
        <dbReference type="EMBL" id="KAI4323495.1"/>
    </source>
</evidence>
<gene>
    <name evidence="1" type="ORF">L6164_023093</name>
</gene>
<dbReference type="EMBL" id="CM039434">
    <property type="protein sequence ID" value="KAI4323495.1"/>
    <property type="molecule type" value="Genomic_DNA"/>
</dbReference>
<sequence>MPQWLSFGDQDRDGAFPRLKRLHLENCPKLMGLPQKLPSLLELVVIKCQGLEATVPVTICKLKLEHSQKVSMGQPLPQLQQLSINEYDALDLLLAGTDNENSCIEKLSISNCPMIFKLPADGISGNFPLIFRCFCVDSMWQRRTFINFYQMILLKIGQHLALGISAGTEWSASNVMFFARPEPSIVVSIVLLGYT</sequence>
<keyword evidence="2" id="KW-1185">Reference proteome</keyword>
<dbReference type="Proteomes" id="UP000828941">
    <property type="component" value="Chromosome 9"/>
</dbReference>
<protein>
    <submittedName>
        <fullName evidence="1">Uncharacterized protein</fullName>
    </submittedName>
</protein>
<comment type="caution">
    <text evidence="1">The sequence shown here is derived from an EMBL/GenBank/DDBJ whole genome shotgun (WGS) entry which is preliminary data.</text>
</comment>
<organism evidence="1 2">
    <name type="scientific">Bauhinia variegata</name>
    <name type="common">Purple orchid tree</name>
    <name type="synonym">Phanera variegata</name>
    <dbReference type="NCBI Taxonomy" id="167791"/>
    <lineage>
        <taxon>Eukaryota</taxon>
        <taxon>Viridiplantae</taxon>
        <taxon>Streptophyta</taxon>
        <taxon>Embryophyta</taxon>
        <taxon>Tracheophyta</taxon>
        <taxon>Spermatophyta</taxon>
        <taxon>Magnoliopsida</taxon>
        <taxon>eudicotyledons</taxon>
        <taxon>Gunneridae</taxon>
        <taxon>Pentapetalae</taxon>
        <taxon>rosids</taxon>
        <taxon>fabids</taxon>
        <taxon>Fabales</taxon>
        <taxon>Fabaceae</taxon>
        <taxon>Cercidoideae</taxon>
        <taxon>Cercideae</taxon>
        <taxon>Bauhiniinae</taxon>
        <taxon>Bauhinia</taxon>
    </lineage>
</organism>
<accession>A0ACB9MKN0</accession>
<proteinExistence type="predicted"/>
<evidence type="ECO:0000313" key="2">
    <source>
        <dbReference type="Proteomes" id="UP000828941"/>
    </source>
</evidence>
<name>A0ACB9MKN0_BAUVA</name>